<dbReference type="Gene3D" id="3.30.160.60">
    <property type="entry name" value="Classic Zinc Finger"/>
    <property type="match status" value="1"/>
</dbReference>
<feature type="compositionally biased region" description="Polar residues" evidence="1">
    <location>
        <begin position="116"/>
        <end position="134"/>
    </location>
</feature>
<dbReference type="PROSITE" id="PS00028">
    <property type="entry name" value="ZINC_FINGER_C2H2_1"/>
    <property type="match status" value="2"/>
</dbReference>
<proteinExistence type="predicted"/>
<name>A0A8H4W034_9HELO</name>
<dbReference type="InterPro" id="IPR013087">
    <property type="entry name" value="Znf_C2H2_type"/>
</dbReference>
<feature type="region of interest" description="Disordered" evidence="1">
    <location>
        <begin position="181"/>
        <end position="267"/>
    </location>
</feature>
<evidence type="ECO:0000313" key="4">
    <source>
        <dbReference type="Proteomes" id="UP000566819"/>
    </source>
</evidence>
<accession>A0A8H4W034</accession>
<dbReference type="AlphaFoldDB" id="A0A8H4W034"/>
<comment type="caution">
    <text evidence="3">The sequence shown here is derived from an EMBL/GenBank/DDBJ whole genome shotgun (WGS) entry which is preliminary data.</text>
</comment>
<evidence type="ECO:0000256" key="1">
    <source>
        <dbReference type="SAM" id="MobiDB-lite"/>
    </source>
</evidence>
<feature type="domain" description="C2H2-type" evidence="2">
    <location>
        <begin position="17"/>
        <end position="38"/>
    </location>
</feature>
<sequence length="267" mass="29345">MSFQSPHDSSNRNVIGCDSCSTYVSRPHDLRRHKDEKHGPPKKCPECGHEVKRKDRLSKHMHQRHGYPSGSVILDIPKAFQSQGSYNNENDFQGAVNPFSSSSSMSTGVSNSIGSNEQNYFQGNPTITASSSRAHNVSDENAAYSTSYYDFTQQPSFYPPSGSATDSSQWSYSNQASGYSQQANYPIPSTPNFTHTTGSGYDSPSTQWQNPSPANNYLYQQSTPASSTAYTVTSNTNSNRTGIPDYSHDETNSAGSSYVPRYNAYGR</sequence>
<gene>
    <name evidence="3" type="ORF">G7Y89_g9382</name>
</gene>
<keyword evidence="4" id="KW-1185">Reference proteome</keyword>
<feature type="compositionally biased region" description="Basic and acidic residues" evidence="1">
    <location>
        <begin position="31"/>
        <end position="53"/>
    </location>
</feature>
<dbReference type="SMART" id="SM00355">
    <property type="entry name" value="ZnF_C2H2"/>
    <property type="match status" value="2"/>
</dbReference>
<feature type="region of interest" description="Disordered" evidence="1">
    <location>
        <begin position="85"/>
        <end position="134"/>
    </location>
</feature>
<evidence type="ECO:0000313" key="3">
    <source>
        <dbReference type="EMBL" id="KAF4628766.1"/>
    </source>
</evidence>
<feature type="domain" description="C2H2-type" evidence="2">
    <location>
        <begin position="44"/>
        <end position="65"/>
    </location>
</feature>
<feature type="compositionally biased region" description="Low complexity" evidence="1">
    <location>
        <begin position="100"/>
        <end position="115"/>
    </location>
</feature>
<dbReference type="EMBL" id="JAAMPI010000764">
    <property type="protein sequence ID" value="KAF4628766.1"/>
    <property type="molecule type" value="Genomic_DNA"/>
</dbReference>
<dbReference type="OrthoDB" id="3565419at2759"/>
<feature type="region of interest" description="Disordered" evidence="1">
    <location>
        <begin position="31"/>
        <end position="70"/>
    </location>
</feature>
<dbReference type="Proteomes" id="UP000566819">
    <property type="component" value="Unassembled WGS sequence"/>
</dbReference>
<protein>
    <recommendedName>
        <fullName evidence="2">C2H2-type domain-containing protein</fullName>
    </recommendedName>
</protein>
<feature type="compositionally biased region" description="Basic residues" evidence="1">
    <location>
        <begin position="54"/>
        <end position="65"/>
    </location>
</feature>
<evidence type="ECO:0000259" key="2">
    <source>
        <dbReference type="PROSITE" id="PS00028"/>
    </source>
</evidence>
<reference evidence="3 4" key="1">
    <citation type="submission" date="2020-03" db="EMBL/GenBank/DDBJ databases">
        <title>Draft Genome Sequence of Cudoniella acicularis.</title>
        <authorList>
            <person name="Buettner E."/>
            <person name="Kellner H."/>
        </authorList>
    </citation>
    <scope>NUCLEOTIDE SEQUENCE [LARGE SCALE GENOMIC DNA]</scope>
    <source>
        <strain evidence="3 4">DSM 108380</strain>
    </source>
</reference>
<organism evidence="3 4">
    <name type="scientific">Cudoniella acicularis</name>
    <dbReference type="NCBI Taxonomy" id="354080"/>
    <lineage>
        <taxon>Eukaryota</taxon>
        <taxon>Fungi</taxon>
        <taxon>Dikarya</taxon>
        <taxon>Ascomycota</taxon>
        <taxon>Pezizomycotina</taxon>
        <taxon>Leotiomycetes</taxon>
        <taxon>Helotiales</taxon>
        <taxon>Tricladiaceae</taxon>
        <taxon>Cudoniella</taxon>
    </lineage>
</organism>
<feature type="compositionally biased region" description="Polar residues" evidence="1">
    <location>
        <begin position="190"/>
        <end position="241"/>
    </location>
</feature>